<dbReference type="PANTHER" id="PTHR20974">
    <property type="entry name" value="UPF0585 PROTEIN CG18661"/>
    <property type="match status" value="1"/>
</dbReference>
<evidence type="ECO:0000313" key="1">
    <source>
        <dbReference type="EMBL" id="MCJ2542129.1"/>
    </source>
</evidence>
<gene>
    <name evidence="1" type="ORF">JX360_04270</name>
</gene>
<sequence>MGVGQENRRHAPATLRNRDPILRVLEQVLPSSGRVLEVGSGTGEHAVYFAPRLPHCIWQPSEPDPELCRSIQAWQAEFPAANLRPPIPLDVRDPIWPVETPSPDPPTTAMVSINLIHISPWASCLGLMAGAGRILPPDGILYLYGPFRCQGEHTAPSNAQFDASLRAENPEWGVRDLENVVEVAEQKGLILKEVIPMPANNLSVVFQRK</sequence>
<dbReference type="InterPro" id="IPR010342">
    <property type="entry name" value="DUF938"/>
</dbReference>
<dbReference type="CDD" id="cd02440">
    <property type="entry name" value="AdoMet_MTases"/>
    <property type="match status" value="1"/>
</dbReference>
<name>A0ABT0C8U8_THEVL</name>
<dbReference type="EMBL" id="JAFIRA010000006">
    <property type="protein sequence ID" value="MCJ2542129.1"/>
    <property type="molecule type" value="Genomic_DNA"/>
</dbReference>
<dbReference type="PANTHER" id="PTHR20974:SF0">
    <property type="entry name" value="UPF0585 PROTEIN CG18661"/>
    <property type="match status" value="1"/>
</dbReference>
<dbReference type="Pfam" id="PF06080">
    <property type="entry name" value="DUF938"/>
    <property type="match status" value="1"/>
</dbReference>
<dbReference type="RefSeq" id="WP_244349355.1">
    <property type="nucleotide sequence ID" value="NZ_JAFIRA010000006.1"/>
</dbReference>
<comment type="caution">
    <text evidence="1">The sequence shown here is derived from an EMBL/GenBank/DDBJ whole genome shotgun (WGS) entry which is preliminary data.</text>
</comment>
<dbReference type="Proteomes" id="UP000830835">
    <property type="component" value="Unassembled WGS sequence"/>
</dbReference>
<keyword evidence="2" id="KW-1185">Reference proteome</keyword>
<dbReference type="Gene3D" id="3.40.50.150">
    <property type="entry name" value="Vaccinia Virus protein VP39"/>
    <property type="match status" value="1"/>
</dbReference>
<dbReference type="InterPro" id="IPR029063">
    <property type="entry name" value="SAM-dependent_MTases_sf"/>
</dbReference>
<accession>A0ABT0C8U8</accession>
<reference evidence="1" key="1">
    <citation type="submission" date="2021-02" db="EMBL/GenBank/DDBJ databases">
        <title>The CRISPR/cas machinery reduction and long-range gene transfer in the hot spring cyanobacterium Synechococcus.</title>
        <authorList>
            <person name="Dvorak P."/>
            <person name="Jahodarova E."/>
            <person name="Hasler P."/>
            <person name="Poulickova A."/>
        </authorList>
    </citation>
    <scope>NUCLEOTIDE SEQUENCE</scope>
    <source>
        <strain evidence="1">Rupite</strain>
    </source>
</reference>
<dbReference type="SUPFAM" id="SSF53335">
    <property type="entry name" value="S-adenosyl-L-methionine-dependent methyltransferases"/>
    <property type="match status" value="1"/>
</dbReference>
<evidence type="ECO:0000313" key="2">
    <source>
        <dbReference type="Proteomes" id="UP000830835"/>
    </source>
</evidence>
<organism evidence="1 2">
    <name type="scientific">Thermostichus vulcanus str. 'Rupite'</name>
    <dbReference type="NCBI Taxonomy" id="2813851"/>
    <lineage>
        <taxon>Bacteria</taxon>
        <taxon>Bacillati</taxon>
        <taxon>Cyanobacteriota</taxon>
        <taxon>Cyanophyceae</taxon>
        <taxon>Thermostichales</taxon>
        <taxon>Thermostichaceae</taxon>
        <taxon>Thermostichus</taxon>
    </lineage>
</organism>
<proteinExistence type="predicted"/>
<protein>
    <submittedName>
        <fullName evidence="1">DUF938 domain-containing protein</fullName>
    </submittedName>
</protein>